<dbReference type="InterPro" id="IPR050791">
    <property type="entry name" value="Aldo-Keto_reductase"/>
</dbReference>
<dbReference type="EMBL" id="BSRX01000014">
    <property type="protein sequence ID" value="GLW54738.1"/>
    <property type="molecule type" value="Genomic_DNA"/>
</dbReference>
<dbReference type="RefSeq" id="WP_033256321.1">
    <property type="nucleotide sequence ID" value="NZ_BSRX01000014.1"/>
</dbReference>
<accession>A0A9W6PGZ6</accession>
<evidence type="ECO:0000313" key="4">
    <source>
        <dbReference type="EMBL" id="GLW54738.1"/>
    </source>
</evidence>
<evidence type="ECO:0000256" key="2">
    <source>
        <dbReference type="SAM" id="MobiDB-lite"/>
    </source>
</evidence>
<sequence length="335" mass="34806">MNLLPDVPPSATTPPAATAPSAAATPSAATAPSAAAAGTWTLGDLEVNRVGFGAMRLTQTGAALVPDAVPRDRGQAVGVLRRAVELGVNHIDTAAFYFSPLRSANELINRALSPYPDDLVIATKVGQPRDPSGAWLPHARPEQLRGLVEENLRQLGRDHLDLVNLRVVGDGPVAERFGALAELRTAGLVRHLGLSNVRPHQLAEARAVAPVVCVQNMYGLGVAPEQDAFVELCREQGVAFVPFYAIAAAGRQYGVAAGGASGGVSGGEDPLLVEVARAHGASPAQVRIAWTLHRGPHVLAIPGTGDPAHLAANVAAGALRLSAEELARLDALHRR</sequence>
<dbReference type="PANTHER" id="PTHR43625:SF40">
    <property type="entry name" value="ALDO-KETO REDUCTASE YAKC [NADP(+)]"/>
    <property type="match status" value="1"/>
</dbReference>
<evidence type="ECO:0000259" key="3">
    <source>
        <dbReference type="Pfam" id="PF00248"/>
    </source>
</evidence>
<dbReference type="CDD" id="cd19088">
    <property type="entry name" value="AKR_AKR13B1"/>
    <property type="match status" value="1"/>
</dbReference>
<proteinExistence type="predicted"/>
<protein>
    <submittedName>
        <fullName evidence="4">Oxidoreductase</fullName>
    </submittedName>
</protein>
<dbReference type="Proteomes" id="UP001165143">
    <property type="component" value="Unassembled WGS sequence"/>
</dbReference>
<dbReference type="Pfam" id="PF00248">
    <property type="entry name" value="Aldo_ket_red"/>
    <property type="match status" value="1"/>
</dbReference>
<reference evidence="4" key="1">
    <citation type="submission" date="2023-02" db="EMBL/GenBank/DDBJ databases">
        <title>Kitasatospora phosalacinea NBRC 14362.</title>
        <authorList>
            <person name="Ichikawa N."/>
            <person name="Sato H."/>
            <person name="Tonouchi N."/>
        </authorList>
    </citation>
    <scope>NUCLEOTIDE SEQUENCE</scope>
    <source>
        <strain evidence="4">NBRC 14362</strain>
    </source>
</reference>
<dbReference type="PANTHER" id="PTHR43625">
    <property type="entry name" value="AFLATOXIN B1 ALDEHYDE REDUCTASE"/>
    <property type="match status" value="1"/>
</dbReference>
<dbReference type="SUPFAM" id="SSF51430">
    <property type="entry name" value="NAD(P)-linked oxidoreductase"/>
    <property type="match status" value="1"/>
</dbReference>
<dbReference type="GO" id="GO:0005737">
    <property type="term" value="C:cytoplasm"/>
    <property type="evidence" value="ECO:0007669"/>
    <property type="project" value="TreeGrafter"/>
</dbReference>
<dbReference type="GO" id="GO:0016491">
    <property type="term" value="F:oxidoreductase activity"/>
    <property type="evidence" value="ECO:0007669"/>
    <property type="project" value="UniProtKB-KW"/>
</dbReference>
<dbReference type="Gene3D" id="3.20.20.100">
    <property type="entry name" value="NADP-dependent oxidoreductase domain"/>
    <property type="match status" value="1"/>
</dbReference>
<feature type="compositionally biased region" description="Low complexity" evidence="2">
    <location>
        <begin position="13"/>
        <end position="25"/>
    </location>
</feature>
<evidence type="ECO:0000313" key="5">
    <source>
        <dbReference type="Proteomes" id="UP001165143"/>
    </source>
</evidence>
<dbReference type="InterPro" id="IPR036812">
    <property type="entry name" value="NAD(P)_OxRdtase_dom_sf"/>
</dbReference>
<feature type="region of interest" description="Disordered" evidence="2">
    <location>
        <begin position="1"/>
        <end position="25"/>
    </location>
</feature>
<name>A0A9W6PGZ6_9ACTN</name>
<organism evidence="4 5">
    <name type="scientific">Kitasatospora phosalacinea</name>
    <dbReference type="NCBI Taxonomy" id="2065"/>
    <lineage>
        <taxon>Bacteria</taxon>
        <taxon>Bacillati</taxon>
        <taxon>Actinomycetota</taxon>
        <taxon>Actinomycetes</taxon>
        <taxon>Kitasatosporales</taxon>
        <taxon>Streptomycetaceae</taxon>
        <taxon>Kitasatospora</taxon>
    </lineage>
</organism>
<comment type="caution">
    <text evidence="4">The sequence shown here is derived from an EMBL/GenBank/DDBJ whole genome shotgun (WGS) entry which is preliminary data.</text>
</comment>
<dbReference type="InterPro" id="IPR023210">
    <property type="entry name" value="NADP_OxRdtase_dom"/>
</dbReference>
<dbReference type="OrthoDB" id="9768793at2"/>
<dbReference type="InterPro" id="IPR020471">
    <property type="entry name" value="AKR"/>
</dbReference>
<gene>
    <name evidence="4" type="ORF">Kpho01_27490</name>
</gene>
<dbReference type="AlphaFoldDB" id="A0A9W6PGZ6"/>
<feature type="compositionally biased region" description="Pro residues" evidence="2">
    <location>
        <begin position="1"/>
        <end position="12"/>
    </location>
</feature>
<keyword evidence="1" id="KW-0560">Oxidoreductase</keyword>
<evidence type="ECO:0000256" key="1">
    <source>
        <dbReference type="ARBA" id="ARBA00023002"/>
    </source>
</evidence>
<dbReference type="PRINTS" id="PR00069">
    <property type="entry name" value="ALDKETRDTASE"/>
</dbReference>
<feature type="domain" description="NADP-dependent oxidoreductase" evidence="3">
    <location>
        <begin position="50"/>
        <end position="332"/>
    </location>
</feature>